<reference evidence="2 3" key="1">
    <citation type="journal article" date="2014" name="MBio">
        <title>The Ordospora colligata genome; evolution of extreme reduction in microsporidia and host-to-parasite horizontal gene transfer.</title>
        <authorList>
            <person name="Pombert J.-F."/>
            <person name="Haag K.L."/>
            <person name="Beidas S."/>
            <person name="Ebert D."/>
            <person name="Keeling P.J."/>
        </authorList>
    </citation>
    <scope>NUCLEOTIDE SEQUENCE [LARGE SCALE GENOMIC DNA]</scope>
    <source>
        <strain evidence="2 3">OC4</strain>
    </source>
</reference>
<dbReference type="InParanoid" id="A0A0B2UMY5"/>
<dbReference type="EMBL" id="JOKQ01000001">
    <property type="protein sequence ID" value="KHN70427.1"/>
    <property type="molecule type" value="Genomic_DNA"/>
</dbReference>
<dbReference type="GeneID" id="26260923"/>
<feature type="transmembrane region" description="Helical" evidence="1">
    <location>
        <begin position="12"/>
        <end position="33"/>
    </location>
</feature>
<keyword evidence="1" id="KW-0812">Transmembrane</keyword>
<dbReference type="RefSeq" id="XP_014564469.1">
    <property type="nucleotide sequence ID" value="XM_014708983.1"/>
</dbReference>
<name>A0A0B2UMY5_9MICR</name>
<evidence type="ECO:0000313" key="3">
    <source>
        <dbReference type="Proteomes" id="UP000031056"/>
    </source>
</evidence>
<keyword evidence="3" id="KW-1185">Reference proteome</keyword>
<dbReference type="AlphaFoldDB" id="A0A0B2UMY5"/>
<dbReference type="Proteomes" id="UP000031056">
    <property type="component" value="Unassembled WGS sequence"/>
</dbReference>
<evidence type="ECO:0000256" key="1">
    <source>
        <dbReference type="SAM" id="Phobius"/>
    </source>
</evidence>
<protein>
    <submittedName>
        <fullName evidence="2">Uncharacterized protein</fullName>
    </submittedName>
</protein>
<gene>
    <name evidence="2" type="ORF">M896_010800</name>
</gene>
<sequence>MSQASISGKKMVIYGVLFFGMTLVIIIIGYKVFEKQSETAESSNETPRAAQRVRKRVSGESIKPILLDENGDEVRMSLISMNWDDLKAIARAVSHVYKDGKGATEGIKNFMIESKTLRGLSDNMIKVINGLIKRIDSSNTGDGTAVGLLTHGIMMFNDEKMNATINLGESLLMKYQKKMMQRKARK</sequence>
<dbReference type="VEuPathDB" id="MicrosporidiaDB:M896_010800"/>
<organism evidence="2 3">
    <name type="scientific">Ordospora colligata OC4</name>
    <dbReference type="NCBI Taxonomy" id="1354746"/>
    <lineage>
        <taxon>Eukaryota</taxon>
        <taxon>Fungi</taxon>
        <taxon>Fungi incertae sedis</taxon>
        <taxon>Microsporidia</taxon>
        <taxon>Ordosporidae</taxon>
        <taxon>Ordospora</taxon>
    </lineage>
</organism>
<dbReference type="HOGENOM" id="CLU_1454838_0_0_1"/>
<keyword evidence="1" id="KW-0472">Membrane</keyword>
<proteinExistence type="predicted"/>
<comment type="caution">
    <text evidence="2">The sequence shown here is derived from an EMBL/GenBank/DDBJ whole genome shotgun (WGS) entry which is preliminary data.</text>
</comment>
<accession>A0A0B2UMY5</accession>
<evidence type="ECO:0000313" key="2">
    <source>
        <dbReference type="EMBL" id="KHN70427.1"/>
    </source>
</evidence>
<keyword evidence="1" id="KW-1133">Transmembrane helix</keyword>